<dbReference type="InterPro" id="IPR036291">
    <property type="entry name" value="NAD(P)-bd_dom_sf"/>
</dbReference>
<gene>
    <name evidence="7" type="ORF">CCALI_02496</name>
</gene>
<evidence type="ECO:0000313" key="8">
    <source>
        <dbReference type="Proteomes" id="UP000014227"/>
    </source>
</evidence>
<feature type="domain" description="D-isomer specific 2-hydroxyacid dehydrogenase NAD-binding" evidence="6">
    <location>
        <begin position="36"/>
        <end position="208"/>
    </location>
</feature>
<dbReference type="PROSITE" id="PS00670">
    <property type="entry name" value="D_2_HYDROXYACID_DH_2"/>
    <property type="match status" value="1"/>
</dbReference>
<keyword evidence="8" id="KW-1185">Reference proteome</keyword>
<dbReference type="PANTHER" id="PTHR42789:SF1">
    <property type="entry name" value="D-ISOMER SPECIFIC 2-HYDROXYACID DEHYDROGENASE FAMILY PROTEIN (AFU_ORTHOLOGUE AFUA_6G10090)"/>
    <property type="match status" value="1"/>
</dbReference>
<dbReference type="Proteomes" id="UP000014227">
    <property type="component" value="Chromosome I"/>
</dbReference>
<sequence>MERAPTEIALEAAKARRIPVNLTGSTIAESVTELAFGFMLALARQLPQGDTSVKAGQWRRFVGVELKGKTLGIVGLGQIGKTLCRRAKAFEMNVIATEAQPDLTFVTSWGVELLPLEALLEQADFVSLHVPVTPQTQRLIGEPQLHRMKPTAYLINTSRGELVDEEALYQALKEGWIAGAASDVFSKEPPGEHPLLSLPNFIAMPHCGGQTQEGLRRMGESVAENVLRVLQGQEPLNRIV</sequence>
<dbReference type="STRING" id="454171.CP488_01594"/>
<dbReference type="InterPro" id="IPR029753">
    <property type="entry name" value="D-isomer_DH_CS"/>
</dbReference>
<dbReference type="RefSeq" id="WP_016483804.1">
    <property type="nucleotide sequence ID" value="NC_021487.1"/>
</dbReference>
<evidence type="ECO:0000259" key="5">
    <source>
        <dbReference type="Pfam" id="PF00389"/>
    </source>
</evidence>
<evidence type="ECO:0000313" key="7">
    <source>
        <dbReference type="EMBL" id="CCW36293.1"/>
    </source>
</evidence>
<dbReference type="OrthoDB" id="9805416at2"/>
<dbReference type="InterPro" id="IPR006139">
    <property type="entry name" value="D-isomer_2_OHA_DH_cat_dom"/>
</dbReference>
<evidence type="ECO:0000259" key="6">
    <source>
        <dbReference type="Pfam" id="PF02826"/>
    </source>
</evidence>
<keyword evidence="2 4" id="KW-0560">Oxidoreductase</keyword>
<comment type="similarity">
    <text evidence="1 4">Belongs to the D-isomer specific 2-hydroxyacid dehydrogenase family.</text>
</comment>
<reference evidence="8" key="1">
    <citation type="submission" date="2013-03" db="EMBL/GenBank/DDBJ databases">
        <title>Genome sequence of Chthonomonas calidirosea, the first sequenced genome from the Armatimonadetes phylum (formally candidate division OP10).</title>
        <authorList>
            <person name="Lee K.C.Y."/>
            <person name="Morgan X.C."/>
            <person name="Dunfield P.F."/>
            <person name="Tamas I."/>
            <person name="Houghton K.M."/>
            <person name="Vyssotski M."/>
            <person name="Ryan J.L.J."/>
            <person name="Lagutin K."/>
            <person name="McDonald I.R."/>
            <person name="Stott M.B."/>
        </authorList>
    </citation>
    <scope>NUCLEOTIDE SEQUENCE [LARGE SCALE GENOMIC DNA]</scope>
    <source>
        <strain evidence="8">DSM 23976 / ICMP 18418 / T49</strain>
    </source>
</reference>
<dbReference type="PATRIC" id="fig|1303518.3.peg.2594"/>
<dbReference type="SUPFAM" id="SSF51735">
    <property type="entry name" value="NAD(P)-binding Rossmann-fold domains"/>
    <property type="match status" value="1"/>
</dbReference>
<dbReference type="EMBL" id="HF951689">
    <property type="protein sequence ID" value="CCW36293.1"/>
    <property type="molecule type" value="Genomic_DNA"/>
</dbReference>
<dbReference type="PROSITE" id="PS00671">
    <property type="entry name" value="D_2_HYDROXYACID_DH_3"/>
    <property type="match status" value="1"/>
</dbReference>
<keyword evidence="3" id="KW-0520">NAD</keyword>
<dbReference type="HOGENOM" id="CLU_019796_1_2_0"/>
<dbReference type="KEGG" id="ccz:CCALI_02496"/>
<dbReference type="InParanoid" id="S0EWL1"/>
<accession>S0EWL1</accession>
<dbReference type="Gene3D" id="3.40.50.720">
    <property type="entry name" value="NAD(P)-binding Rossmann-like Domain"/>
    <property type="match status" value="2"/>
</dbReference>
<dbReference type="FunFam" id="3.40.50.720:FF:000203">
    <property type="entry name" value="D-3-phosphoglycerate dehydrogenase (SerA)"/>
    <property type="match status" value="1"/>
</dbReference>
<dbReference type="InterPro" id="IPR006140">
    <property type="entry name" value="D-isomer_DH_NAD-bd"/>
</dbReference>
<dbReference type="GO" id="GO:0051287">
    <property type="term" value="F:NAD binding"/>
    <property type="evidence" value="ECO:0007669"/>
    <property type="project" value="InterPro"/>
</dbReference>
<dbReference type="eggNOG" id="COG1052">
    <property type="taxonomic scope" value="Bacteria"/>
</dbReference>
<dbReference type="GO" id="GO:0004617">
    <property type="term" value="F:phosphoglycerate dehydrogenase activity"/>
    <property type="evidence" value="ECO:0007669"/>
    <property type="project" value="UniProtKB-EC"/>
</dbReference>
<organism evidence="7 8">
    <name type="scientific">Chthonomonas calidirosea (strain DSM 23976 / ICMP 18418 / T49)</name>
    <dbReference type="NCBI Taxonomy" id="1303518"/>
    <lineage>
        <taxon>Bacteria</taxon>
        <taxon>Bacillati</taxon>
        <taxon>Armatimonadota</taxon>
        <taxon>Chthonomonadia</taxon>
        <taxon>Chthonomonadales</taxon>
        <taxon>Chthonomonadaceae</taxon>
        <taxon>Chthonomonas</taxon>
    </lineage>
</organism>
<proteinExistence type="inferred from homology"/>
<dbReference type="InterPro" id="IPR050857">
    <property type="entry name" value="D-2-hydroxyacid_DH"/>
</dbReference>
<dbReference type="PANTHER" id="PTHR42789">
    <property type="entry name" value="D-ISOMER SPECIFIC 2-HYDROXYACID DEHYDROGENASE FAMILY PROTEIN (AFU_ORTHOLOGUE AFUA_6G10090)"/>
    <property type="match status" value="1"/>
</dbReference>
<feature type="domain" description="D-isomer specific 2-hydroxyacid dehydrogenase catalytic" evidence="5">
    <location>
        <begin position="8"/>
        <end position="239"/>
    </location>
</feature>
<dbReference type="AlphaFoldDB" id="S0EWL1"/>
<evidence type="ECO:0000256" key="1">
    <source>
        <dbReference type="ARBA" id="ARBA00005854"/>
    </source>
</evidence>
<evidence type="ECO:0000256" key="2">
    <source>
        <dbReference type="ARBA" id="ARBA00023002"/>
    </source>
</evidence>
<protein>
    <submittedName>
        <fullName evidence="7">Phosphoglycerate dehydrogenase and related dehydrogenases</fullName>
        <ecNumber evidence="7">1.1.1.95</ecNumber>
    </submittedName>
</protein>
<dbReference type="Pfam" id="PF00389">
    <property type="entry name" value="2-Hacid_dh"/>
    <property type="match status" value="1"/>
</dbReference>
<name>S0EWL1_CHTCT</name>
<evidence type="ECO:0000256" key="3">
    <source>
        <dbReference type="ARBA" id="ARBA00023027"/>
    </source>
</evidence>
<dbReference type="EC" id="1.1.1.95" evidence="7"/>
<evidence type="ECO:0000256" key="4">
    <source>
        <dbReference type="RuleBase" id="RU003719"/>
    </source>
</evidence>
<dbReference type="Pfam" id="PF02826">
    <property type="entry name" value="2-Hacid_dh_C"/>
    <property type="match status" value="1"/>
</dbReference>